<protein>
    <submittedName>
        <fullName evidence="2">Uncharacterized protein</fullName>
    </submittedName>
</protein>
<feature type="compositionally biased region" description="Basic and acidic residues" evidence="1">
    <location>
        <begin position="140"/>
        <end position="157"/>
    </location>
</feature>
<feature type="region of interest" description="Disordered" evidence="1">
    <location>
        <begin position="134"/>
        <end position="169"/>
    </location>
</feature>
<evidence type="ECO:0000256" key="1">
    <source>
        <dbReference type="SAM" id="MobiDB-lite"/>
    </source>
</evidence>
<reference evidence="2 3" key="1">
    <citation type="journal article" name="Sci. Rep.">
        <title>Genome-scale phylogenetic analyses confirm Olpidium as the closest living zoosporic fungus to the non-flagellated, terrestrial fungi.</title>
        <authorList>
            <person name="Chang Y."/>
            <person name="Rochon D."/>
            <person name="Sekimoto S."/>
            <person name="Wang Y."/>
            <person name="Chovatia M."/>
            <person name="Sandor L."/>
            <person name="Salamov A."/>
            <person name="Grigoriev I.V."/>
            <person name="Stajich J.E."/>
            <person name="Spatafora J.W."/>
        </authorList>
    </citation>
    <scope>NUCLEOTIDE SEQUENCE [LARGE SCALE GENOMIC DNA]</scope>
    <source>
        <strain evidence="2">S191</strain>
    </source>
</reference>
<gene>
    <name evidence="2" type="ORF">BJ554DRAFT_6507</name>
</gene>
<name>A0A8H8DKM8_9FUNG</name>
<dbReference type="EMBL" id="JAEFCI010003830">
    <property type="protein sequence ID" value="KAG5461317.1"/>
    <property type="molecule type" value="Genomic_DNA"/>
</dbReference>
<sequence length="169" mass="18309">MRPKAPKAPHSPLQGAPWLLQSTVGPSRASMIPEGIQLIKKKRLLRLSSFLSSSRSSSSSSRSRRTAAPTFKPPVRFSGADITQQAICCSRRGVVGGFRQQSQAALFDGERALTPLGVRRPSTLDFPQRPACRGSPGRFGLDRSPEPKGRAFEEKRNPVSSRATLVAVS</sequence>
<comment type="caution">
    <text evidence="2">The sequence shown here is derived from an EMBL/GenBank/DDBJ whole genome shotgun (WGS) entry which is preliminary data.</text>
</comment>
<evidence type="ECO:0000313" key="2">
    <source>
        <dbReference type="EMBL" id="KAG5461317.1"/>
    </source>
</evidence>
<proteinExistence type="predicted"/>
<dbReference type="Proteomes" id="UP000673691">
    <property type="component" value="Unassembled WGS sequence"/>
</dbReference>
<feature type="region of interest" description="Disordered" evidence="1">
    <location>
        <begin position="53"/>
        <end position="76"/>
    </location>
</feature>
<accession>A0A8H8DKM8</accession>
<organism evidence="2 3">
    <name type="scientific">Olpidium bornovanus</name>
    <dbReference type="NCBI Taxonomy" id="278681"/>
    <lineage>
        <taxon>Eukaryota</taxon>
        <taxon>Fungi</taxon>
        <taxon>Fungi incertae sedis</taxon>
        <taxon>Olpidiomycota</taxon>
        <taxon>Olpidiomycotina</taxon>
        <taxon>Olpidiomycetes</taxon>
        <taxon>Olpidiales</taxon>
        <taxon>Olpidiaceae</taxon>
        <taxon>Olpidium</taxon>
    </lineage>
</organism>
<dbReference type="AlphaFoldDB" id="A0A8H8DKM8"/>
<keyword evidence="3" id="KW-1185">Reference proteome</keyword>
<feature type="region of interest" description="Disordered" evidence="1">
    <location>
        <begin position="1"/>
        <end position="20"/>
    </location>
</feature>
<evidence type="ECO:0000313" key="3">
    <source>
        <dbReference type="Proteomes" id="UP000673691"/>
    </source>
</evidence>